<dbReference type="Pfam" id="PF04829">
    <property type="entry name" value="PT-VENN"/>
    <property type="match status" value="1"/>
</dbReference>
<keyword evidence="3" id="KW-1266">Target cell cytoplasm</keyword>
<evidence type="ECO:0000256" key="4">
    <source>
        <dbReference type="ARBA" id="ARBA00023026"/>
    </source>
</evidence>
<organism evidence="8 9">
    <name type="scientific">Pseudomonas petroselini</name>
    <dbReference type="NCBI Taxonomy" id="2899822"/>
    <lineage>
        <taxon>Bacteria</taxon>
        <taxon>Pseudomonadati</taxon>
        <taxon>Pseudomonadota</taxon>
        <taxon>Gammaproteobacteria</taxon>
        <taxon>Pseudomonadales</taxon>
        <taxon>Pseudomonadaceae</taxon>
        <taxon>Pseudomonas</taxon>
    </lineage>
</organism>
<feature type="region of interest" description="Disordered" evidence="6">
    <location>
        <begin position="2447"/>
        <end position="2503"/>
    </location>
</feature>
<feature type="compositionally biased region" description="Polar residues" evidence="6">
    <location>
        <begin position="2492"/>
        <end position="2501"/>
    </location>
</feature>
<dbReference type="Pfam" id="PF05860">
    <property type="entry name" value="TPS"/>
    <property type="match status" value="1"/>
</dbReference>
<evidence type="ECO:0000256" key="3">
    <source>
        <dbReference type="ARBA" id="ARBA00022913"/>
    </source>
</evidence>
<dbReference type="Gene3D" id="2.160.20.10">
    <property type="entry name" value="Single-stranded right-handed beta-helix, Pectin lyase-like"/>
    <property type="match status" value="1"/>
</dbReference>
<dbReference type="SMART" id="SM00912">
    <property type="entry name" value="Haemagg_act"/>
    <property type="match status" value="1"/>
</dbReference>
<proteinExistence type="inferred from homology"/>
<evidence type="ECO:0000256" key="5">
    <source>
        <dbReference type="ARBA" id="ARBA00024043"/>
    </source>
</evidence>
<dbReference type="InterPro" id="IPR011050">
    <property type="entry name" value="Pectin_lyase_fold/virulence"/>
</dbReference>
<dbReference type="SUPFAM" id="SSF51126">
    <property type="entry name" value="Pectin lyase-like"/>
    <property type="match status" value="1"/>
</dbReference>
<comment type="subcellular location">
    <subcellularLocation>
        <location evidence="1">Target cell</location>
        <location evidence="1">Target cell cytoplasm</location>
    </subcellularLocation>
</comment>
<dbReference type="InterPro" id="IPR040559">
    <property type="entry name" value="CdiA_C"/>
</dbReference>
<dbReference type="InterPro" id="IPR010069">
    <property type="entry name" value="CdiA_FHA1_rpt"/>
</dbReference>
<dbReference type="Pfam" id="PF13332">
    <property type="entry name" value="Fil_haemagg_2"/>
    <property type="match status" value="4"/>
</dbReference>
<evidence type="ECO:0000313" key="9">
    <source>
        <dbReference type="Proteomes" id="UP001154922"/>
    </source>
</evidence>
<comment type="similarity">
    <text evidence="5">In the N-terminal section; belongs to the CdiA toxin family.</text>
</comment>
<accession>A0ABS8QND1</accession>
<evidence type="ECO:0000256" key="2">
    <source>
        <dbReference type="ARBA" id="ARBA00022656"/>
    </source>
</evidence>
<dbReference type="InterPro" id="IPR012334">
    <property type="entry name" value="Pectin_lyas_fold"/>
</dbReference>
<feature type="region of interest" description="Disordered" evidence="6">
    <location>
        <begin position="3545"/>
        <end position="3569"/>
    </location>
</feature>
<dbReference type="Pfam" id="PF05594">
    <property type="entry name" value="Fil_haemagg"/>
    <property type="match status" value="19"/>
</dbReference>
<evidence type="ECO:0000256" key="6">
    <source>
        <dbReference type="SAM" id="MobiDB-lite"/>
    </source>
</evidence>
<feature type="region of interest" description="Disordered" evidence="6">
    <location>
        <begin position="3490"/>
        <end position="3509"/>
    </location>
</feature>
<dbReference type="NCBIfam" id="TIGR01901">
    <property type="entry name" value="adhes_NPXG"/>
    <property type="match status" value="1"/>
</dbReference>
<dbReference type="InterPro" id="IPR008638">
    <property type="entry name" value="FhaB/CdiA-like_TPS"/>
</dbReference>
<keyword evidence="4" id="KW-0843">Virulence</keyword>
<dbReference type="NCBIfam" id="TIGR01731">
    <property type="entry name" value="fil_hemag_20aa"/>
    <property type="match status" value="43"/>
</dbReference>
<evidence type="ECO:0000256" key="1">
    <source>
        <dbReference type="ARBA" id="ARBA00004219"/>
    </source>
</evidence>
<protein>
    <submittedName>
        <fullName evidence="8">Hemagglutinin repeat-containing protein</fullName>
    </submittedName>
</protein>
<dbReference type="InterPro" id="IPR006914">
    <property type="entry name" value="VENN_dom"/>
</dbReference>
<reference evidence="8 9" key="1">
    <citation type="journal article" date="2022" name="Int. J. Syst. Evol. Microbiol.">
        <title>Pseudomonas petroselini sp. nov., a pathogen causing bacterial rot of parsley in Japan.</title>
        <authorList>
            <person name="Sawada H."/>
            <person name="Fujikawa T."/>
            <person name="Osada S."/>
            <person name="Satou M."/>
        </authorList>
    </citation>
    <scope>NUCLEOTIDE SEQUENCE [LARGE SCALE GENOMIC DNA]</scope>
    <source>
        <strain evidence="8 9">MAFF 311096</strain>
    </source>
</reference>
<reference evidence="8 9" key="2">
    <citation type="journal article" date="2023" name="Plant Pathol.">
        <title>Dismantling and reorganizing Pseudomonas marginalis sensu#lato.</title>
        <authorList>
            <person name="Sawada H."/>
            <person name="Fujikawa T."/>
            <person name="Satou M."/>
        </authorList>
    </citation>
    <scope>NUCLEOTIDE SEQUENCE [LARGE SCALE GENOMIC DNA]</scope>
    <source>
        <strain evidence="8 9">MAFF 311096</strain>
    </source>
</reference>
<dbReference type="InterPro" id="IPR025157">
    <property type="entry name" value="Hemagglutinin_rpt"/>
</dbReference>
<gene>
    <name evidence="8" type="ORF">LRQ20_02205</name>
</gene>
<keyword evidence="2" id="KW-0800">Toxin</keyword>
<sequence>MDVRQFAFLARQPSAALKSRSNFLGLPKRGLALVLANAMFWQPLLAQADGIVVSAPGTTLGQAGNGVPIVNIAAPNGSGLSHNQFSDYNVGSQGVILNNATGRTQSTQLGGIILGNQNLNGTAASVILNEVNGGSPSQLRGYTEVAGQSAHVIVANPYGVTCNGCGFINTPQATLTTGKAVIENGQITRYQVDQGSVAIDGAGLNASNVDQFEIITRSAKINAEIQAKNLTIIAGANDVDAKTLKATARAADPATKPQLAIDSSALGGMYAGAIKLVSSEAGVGVKLDSKMVASSGDMQLDASGDLTLVDTAAAGAINIKADNLQAKGPVYAGTTLDVKTQGDLTSQNNLVAKDRITLTSGGQLTNNGIIESGVNADNTRNTTGDVSISAQRVNNTGKNIIASRDLVVNATQTLTNQGGTLSGQTTSLNAQTLDNQNNGRVLSVSALKVTADEVFNTLGVITSSSDLTANVGHLNNHNGELSSAGNTTVNASSLDNSDGQVTGDVALNIGLIGALNNQNGVLGSGQRVSITAASLDNSHNGSLVSDGGLTARIASLFDNQNGDLSAKGAVDLQTGSLDNRNGSLSGKDRLTLRSESLDNRTGTVRAINDLQLNVGQLDNRQKGLLNSQAAINFTGTQLDNRGGLLSAVGPIRLDAASTDNSGGRIASQTDLIANVAQFTNQGGELVAQGALTLNGKGLDNRSGGLVGATKALKLNVDAVDNRGGEISSTVDVSLQGSQLNNSDSGKILAGTDLALRVAQIINQTKGQLFSKGATTVIGQSLDNSSGNLVTQQGLDIRLDNALSNVAGLISSEGTLVVNAGSLDNTGGNLSSAAAMALTTKGVLNNQSGSISTDGSLALNSAILDNSQKGLISGKNATVVTTGVFDNTQAGQLISGDTLDLSATQVSNGVASRIASDKALTASVTGFDQQGGQLFSKTSLSLDLNQGQLNNQNGLINAPLLMLKNLKDINNQGGEISSAQAFALDARNLDNSKGKLISNQGLTLRLEHLLASVKGLISAQTLDLQSARLDNTGGLISSRDTLGVTVGGQVVNQGGTLIADGNMQISADSLDNSDGGQVVAQGALALTVDHVINRAKGLLSGKTDLTLIGQDLDNSGGSLLSQKNLKAGLSGNLTNSQGLLSAEGRSDVTAASLTNTLGSLSAAGPLTLTTTGDVLNQGGEIVTDAGLVLNSASLDNSNNGSISGKGAVRVNTGVLDNSHNGRLNSGDTLDLTATQLTNQDSGRIASSGALTASVTGLDQQGGQLFSNTALTLDVNQGQLNNQNGLISAPLLMLKNLTDINNDGGEISSVQAFNVTARSLNNNNGKLLSNQALTLRVDQALTNLKGLIAAATLDVKAGGLDNSGGTLTSRANLDVNLDGLLNNQNRGLINATNGLTINSRGINNQSGSLLGSAIAIDFGAATADLDNSGGLITTAGVLSIQHLRDLSNRNGEISSTQSLALSARALDNTGGKLISNNVLTVNADAAQNLGGLLSGWQGLSLTSTNLDNRNKGTLSSRDGDVSVAVNGTVLNSGEGAIVSSKNLNLNAANLDNSNGGVISSGGDQTLTVGGLLNNTQGGLIDSGSALVIQAMTLGNAGGTVNAQQGLGFTGTTLDNTGGNLVGNAAVTLDLMGVLTNTNGKLASVGPLRVQRSTQIDNQGGQLASQGLMTLLTGGLDNRNRGTVAANDLLTITTPGVVQNDADGLIYSQSGDLQVQAGSLSNGKGTLQSQGALTLTTGADINNQSGRIIAKAGDLTVSAGNVDNRGGVLSSLQSAFTAQLTGVLKNGYDLNNNRQGGVTQAQRLNLTALGGIDNYGGRVSAQNGDAIITTGNFDNRNGGLYAKGKISVTGNDFDNSGDNDGQIAGQQIDLNLSGALNNRLGIIESDSTLAIKAASLDNQTGQLRVLGGSGKTDFQIGGLFDNRNGTLESANTNLSLAAGGFLNAGGSLLHVGDGTFDISTANVTGAGGSIVTRGGLTLNADSWSNSNVIQAARLNVNVNNFTQTASGQLLASTSLVGSGGNWTNDGLIASDGALSLNLGGTYAGNGRLSSLGTLGLSAGQVSLNAPSSIAGGGDTTVSVGGQLNNVGRLTSATNLIVNAGGINNQGTLGSGQALTVTTGALVNDHGLIFSGADMSLRLDTLNNSYADIYSLGNLSIDRDGQGGLATSVINSSSSIQSDGNLSLAASTLQNVRAVLTTSAGGIYTASITEYPCIEGPNYAGDCSGKQNHLWQIDQREKLEVTAASAGSSITAGKNLTIAGGDVLNASSTIGAAGNLNITANNLTNSGVETGETQTWRLFVSERTRNAGMWYNAAAAFNNRYAIGGAGYNPQDLSGLVGAMSSFIGMTEQERTALRRVTTISTGDQSYAAVIQAAGAVNIKAQDGIDNRVARPGFTYVGAGAKTTTGSAGASGAGTFSTRITVNQQLPPNLAQQQVNPLTLPGFALPTGQNGLFRLSGQGSSTPAASGPQSWTMGGASVTPTQRQPVLPSVQPPNIQPGNGAQASASGADLTAADYQAPNVNVGASAINVSLPAASAEGSALPGRSTAFTINRVQGLPASSGQSKPHKYLIETNPVLTDLKQFMSSDYLLSNLGYDPDQSAKRLGDGFYEQNLIQQAVVARTGQRFIDGQTSDEGMFKYLMNNAVASKQELNLQLGVSLTSEQVAALTHDIVWMENAEVNGEQVLVPVLYLANANNRLAANGALIQGSDVTLIAGKDLSNAGTLKASNNLSATAGNDLVNSGLVEAGNRLDLLAGNNLINKAGGVIAGRDVSLTAGRDVINERTVTTHESGSSYRTERTDFVDNAARIEAANTLTVNAGRDVNNAGGVLKSGVDTTISAGRDVNLVSAEQVTSGVRGLYTSQAITQYGSTIDAGQDLKVSAGRDVTAIASQLAAKRDVSMSAVGDLTLASAADEQHSYGKTKKVTSQEDHVQQVSTTVTAGGNVALSANQDLLVSASRVSAGKEAYLYAGNDLDLNAAQNSDYSYYRKTKTSSGLLSSSQKTRMDSSSSITQQGSSISADTVVVRAGRDIGTTASDVVSTNATSLIAGRNVVIDGATETFEESHSTSSKKSGLLGTGGIGFTIGSTSLQNTSTSTTESSKASTIGSVLGSVDIQAGKDLSIKGSDVIAGKDIHLIGQNVNIISAENNNKSEQTSKSKSGGLTLALSGTVGSAVNTAYQTVKQAKQEDDSRVSALQGIKAGLTGVQAWQAAQQNGGMTADNAGQFVGISISLGAQKSSSKQAQEQTISQGSSLTSGNNLSIVAVGNGTPGVDGDIHVQGSSLKAVNDISLAAERDIRLEAAANSQKLDGKNNSGGGAIGISLGVGPQGGGLSIFANANKGTGNEKGTGTTWTETTLDAGHQANLVSGRDTALKGAQVSADKIAASVGRDLTLQSLQDTDNYKSKQTDVSGGVSVAIIGTGGSASLSVSQTKIDSKYQSVQEQTGLYAGKGGYQVDVGNHTQLDGSVIASTAEADKNRLSTGTLGWSDIKNEAEYKSQMQSASVSSSSDGSGGFTSNMPSGTLIAYNHSGSASGTTSSAVSNGTLDIRDPAKQQQDVATLSHDVEHANDSISPIFDKEKEQRRLRQVQLIGDIGTQATDIVRTQGELNADKAAREELASQGNQNPTQEEVREARVYKEVMEKYGTGGDYQRAAQAVTAALQGLAGGDIGSALAGASAPYLANIIKQTTKGNDTVRIMAQAVLGAVVAKAQGNSAAAGGAGAAAGELIAAQLYPDRNHADLTEAEKQTVSALSSLAAGFVGAAVGGGLSGAVAGAQSGRNATENNDLGSRLYADKVYADYVAESCAGLSPDVCRSNYGKKIYDESHLGVVAAGVGVVSAGILFGPELLAACGINLATCTQLTIAGAELPFGAATAGGTALGMGGFGSLAAKEVAAAADAAATARIAGGVKGTLRIDPNGSFTQSEINSAYYMAAQGKKVELRSPVGTRAEGNTSDLLVDGIRYDVYTPTTGNADRIISAIAKKNTQTEGVVLDLSKSSVTREQLGDVLSRVNGSGAKNINDIVIIGK</sequence>
<keyword evidence="9" id="KW-1185">Reference proteome</keyword>
<name>A0ABS8QND1_9PSED</name>
<dbReference type="RefSeq" id="WP_231807601.1">
    <property type="nucleotide sequence ID" value="NZ_JAJOZG010000052.1"/>
</dbReference>
<comment type="caution">
    <text evidence="8">The sequence shown here is derived from an EMBL/GenBank/DDBJ whole genome shotgun (WGS) entry which is preliminary data.</text>
</comment>
<dbReference type="Pfam" id="PF18451">
    <property type="entry name" value="CdiA_C"/>
    <property type="match status" value="1"/>
</dbReference>
<dbReference type="EMBL" id="JAJOZI010000007">
    <property type="protein sequence ID" value="MCD7037167.1"/>
    <property type="molecule type" value="Genomic_DNA"/>
</dbReference>
<evidence type="ECO:0000259" key="7">
    <source>
        <dbReference type="SMART" id="SM00912"/>
    </source>
</evidence>
<dbReference type="Gene3D" id="3.40.1350.120">
    <property type="match status" value="1"/>
</dbReference>
<dbReference type="CDD" id="cd20727">
    <property type="entry name" value="CDI_toxin_Bp_tRNase-like"/>
    <property type="match status" value="1"/>
</dbReference>
<feature type="compositionally biased region" description="Polar residues" evidence="6">
    <location>
        <begin position="2453"/>
        <end position="2480"/>
    </location>
</feature>
<evidence type="ECO:0000313" key="8">
    <source>
        <dbReference type="EMBL" id="MCD7037167.1"/>
    </source>
</evidence>
<dbReference type="InterPro" id="IPR008619">
    <property type="entry name" value="Filamentous_hemagglutn_rpt"/>
</dbReference>
<dbReference type="Proteomes" id="UP001154922">
    <property type="component" value="Unassembled WGS sequence"/>
</dbReference>
<feature type="domain" description="Filamentous haemagglutinin FhaB/tRNA nuclease CdiA-like TPS" evidence="7">
    <location>
        <begin position="64"/>
        <end position="185"/>
    </location>
</feature>